<reference evidence="2" key="1">
    <citation type="submission" date="2013-03" db="EMBL/GenBank/DDBJ databases">
        <title>The Genome Sequence of Cladophialophora carrionii CBS 160.54.</title>
        <authorList>
            <consortium name="The Broad Institute Genomics Platform"/>
            <person name="Cuomo C."/>
            <person name="de Hoog S."/>
            <person name="Gorbushina A."/>
            <person name="Walker B."/>
            <person name="Young S.K."/>
            <person name="Zeng Q."/>
            <person name="Gargeya S."/>
            <person name="Fitzgerald M."/>
            <person name="Haas B."/>
            <person name="Abouelleil A."/>
            <person name="Allen A.W."/>
            <person name="Alvarado L."/>
            <person name="Arachchi H.M."/>
            <person name="Berlin A.M."/>
            <person name="Chapman S.B."/>
            <person name="Gainer-Dewar J."/>
            <person name="Goldberg J."/>
            <person name="Griggs A."/>
            <person name="Gujja S."/>
            <person name="Hansen M."/>
            <person name="Howarth C."/>
            <person name="Imamovic A."/>
            <person name="Ireland A."/>
            <person name="Larimer J."/>
            <person name="McCowan C."/>
            <person name="Murphy C."/>
            <person name="Pearson M."/>
            <person name="Poon T.W."/>
            <person name="Priest M."/>
            <person name="Roberts A."/>
            <person name="Saif S."/>
            <person name="Shea T."/>
            <person name="Sisk P."/>
            <person name="Sykes S."/>
            <person name="Wortman J."/>
            <person name="Nusbaum C."/>
            <person name="Birren B."/>
        </authorList>
    </citation>
    <scope>NUCLEOTIDE SEQUENCE [LARGE SCALE GENOMIC DNA]</scope>
    <source>
        <strain evidence="2">CBS 160.54</strain>
    </source>
</reference>
<organism evidence="2">
    <name type="scientific">Cladophialophora carrionii CBS 160.54</name>
    <dbReference type="NCBI Taxonomy" id="1279043"/>
    <lineage>
        <taxon>Eukaryota</taxon>
        <taxon>Fungi</taxon>
        <taxon>Dikarya</taxon>
        <taxon>Ascomycota</taxon>
        <taxon>Pezizomycotina</taxon>
        <taxon>Eurotiomycetes</taxon>
        <taxon>Chaetothyriomycetidae</taxon>
        <taxon>Chaetothyriales</taxon>
        <taxon>Herpotrichiellaceae</taxon>
        <taxon>Cladophialophora</taxon>
    </lineage>
</organism>
<sequence length="177" mass="19905">MHSHKRRANILDTVPPKAKRPRRTAVNAPPPVTDAVYKEFCALPSFDLSRSHFVGLCAYLYTILSWGYATSTVRLDAFIRGSSAYHDYLGRFHGDDTGSTVRRVPSYHQWLSDHGPERVEHPRGTIMSESRLRDIARENPFDFVYAELRLGYLAVVNRGTLLAEDWDAALGSIGLGT</sequence>
<dbReference type="RefSeq" id="XP_008724630.1">
    <property type="nucleotide sequence ID" value="XM_008726408.1"/>
</dbReference>
<evidence type="ECO:0000313" key="2">
    <source>
        <dbReference type="EMBL" id="ETI26603.1"/>
    </source>
</evidence>
<protein>
    <submittedName>
        <fullName evidence="2">Uncharacterized protein</fullName>
    </submittedName>
</protein>
<proteinExistence type="predicted"/>
<dbReference type="HOGENOM" id="CLU_1517707_0_0_1"/>
<accession>V9DJV9</accession>
<dbReference type="Proteomes" id="UP000030678">
    <property type="component" value="Unassembled WGS sequence"/>
</dbReference>
<dbReference type="OrthoDB" id="4161720at2759"/>
<dbReference type="GeneID" id="19988910"/>
<name>V9DJV9_9EURO</name>
<evidence type="ECO:0000256" key="1">
    <source>
        <dbReference type="SAM" id="MobiDB-lite"/>
    </source>
</evidence>
<gene>
    <name evidence="2" type="ORF">G647_10417</name>
</gene>
<dbReference type="VEuPathDB" id="FungiDB:G647_10417"/>
<dbReference type="EMBL" id="KI635851">
    <property type="protein sequence ID" value="ETI26603.1"/>
    <property type="molecule type" value="Genomic_DNA"/>
</dbReference>
<feature type="region of interest" description="Disordered" evidence="1">
    <location>
        <begin position="1"/>
        <end position="29"/>
    </location>
</feature>
<dbReference type="AlphaFoldDB" id="V9DJV9"/>